<dbReference type="InterPro" id="IPR000111">
    <property type="entry name" value="Glyco_hydro_27/36_CS"/>
</dbReference>
<protein>
    <recommendedName>
        <fullName evidence="5">Alpha-galactosidase</fullName>
        <ecNumber evidence="5">3.2.1.22</ecNumber>
    </recommendedName>
    <alternativeName>
        <fullName evidence="5">Melibiase</fullName>
    </alternativeName>
</protein>
<sequence>MEKLLGMTPPMGWNSWNTFTWEINEELIKQAADAFIENGLKDAGYEYVVIDDCWSEKQRNEKGELVPDHWKFPNGIKPVADYVHSKGLKFGIYSCAGTHTCAGHPGSFEHEFQDAETFAEWGVDYLKYDYCYKPVHIPGEILYKRMSTALRNCGRPIMFSACNWGNDDIYKWIRESGAHLFRSTGDIQDNWESIKRLALSQMGNECYGGCFCHNDIDMLVVGMHGGSNNQYINGESDDQFGNKEGKGLGGCTDTEYKTHFSLWAMMNSPLMMGCDIRHMTDRTKEILTNKEVIAINQDIECRGPYRISQWNNPENVFSLVKPLANGDYAIGMYNFSDVPAEMSLQFWDIGLSTAAGRGLEMHDCWSHEDIGRFSERYVTTLQPHDCAVYTAKVVKL</sequence>
<dbReference type="AlphaFoldDB" id="A0A174ZJK7"/>
<keyword evidence="4 5" id="KW-0326">Glycosidase</keyword>
<dbReference type="EC" id="3.2.1.22" evidence="5"/>
<dbReference type="Pfam" id="PF17801">
    <property type="entry name" value="Melibiase_C"/>
    <property type="match status" value="1"/>
</dbReference>
<keyword evidence="2" id="KW-0732">Signal</keyword>
<comment type="catalytic activity">
    <reaction evidence="5">
        <text>Hydrolysis of terminal, non-reducing alpha-D-galactose residues in alpha-D-galactosides, including galactose oligosaccharides, galactomannans and galactolipids.</text>
        <dbReference type="EC" id="3.2.1.22"/>
    </reaction>
</comment>
<evidence type="ECO:0000313" key="8">
    <source>
        <dbReference type="EMBL" id="MDB8003724.1"/>
    </source>
</evidence>
<dbReference type="Proteomes" id="UP001210809">
    <property type="component" value="Unassembled WGS sequence"/>
</dbReference>
<proteinExistence type="inferred from homology"/>
<dbReference type="Gene3D" id="3.20.20.70">
    <property type="entry name" value="Aldolase class I"/>
    <property type="match status" value="1"/>
</dbReference>
<dbReference type="PROSITE" id="PS00512">
    <property type="entry name" value="ALPHA_GALACTOSIDASE"/>
    <property type="match status" value="1"/>
</dbReference>
<gene>
    <name evidence="7" type="primary">agaA</name>
    <name evidence="7" type="ORF">ERS852540_01203</name>
    <name evidence="8" type="ORF">PNE09_06550</name>
</gene>
<dbReference type="STRING" id="39492.ERS852540_01203"/>
<keyword evidence="3 5" id="KW-0378">Hydrolase</keyword>
<dbReference type="GO" id="GO:0005975">
    <property type="term" value="P:carbohydrate metabolic process"/>
    <property type="evidence" value="ECO:0007669"/>
    <property type="project" value="InterPro"/>
</dbReference>
<keyword evidence="5" id="KW-1015">Disulfide bond</keyword>
<dbReference type="InterPro" id="IPR017853">
    <property type="entry name" value="GH"/>
</dbReference>
<dbReference type="SUPFAM" id="SSF51445">
    <property type="entry name" value="(Trans)glycosidases"/>
    <property type="match status" value="1"/>
</dbReference>
<feature type="domain" description="Alpha galactosidase C-terminal" evidence="6">
    <location>
        <begin position="320"/>
        <end position="390"/>
    </location>
</feature>
<comment type="similarity">
    <text evidence="1 5">Belongs to the glycosyl hydrolase 27 family.</text>
</comment>
<dbReference type="PRINTS" id="PR00740">
    <property type="entry name" value="GLHYDRLASE27"/>
</dbReference>
<evidence type="ECO:0000256" key="5">
    <source>
        <dbReference type="RuleBase" id="RU361168"/>
    </source>
</evidence>
<dbReference type="Pfam" id="PF16499">
    <property type="entry name" value="Melibiase_2"/>
    <property type="match status" value="2"/>
</dbReference>
<dbReference type="EMBL" id="JAQLXW010000007">
    <property type="protein sequence ID" value="MDB8003724.1"/>
    <property type="molecule type" value="Genomic_DNA"/>
</dbReference>
<evidence type="ECO:0000313" key="9">
    <source>
        <dbReference type="Proteomes" id="UP000095662"/>
    </source>
</evidence>
<dbReference type="GO" id="GO:0004557">
    <property type="term" value="F:alpha-galactosidase activity"/>
    <property type="evidence" value="ECO:0007669"/>
    <property type="project" value="UniProtKB-EC"/>
</dbReference>
<dbReference type="InterPro" id="IPR002241">
    <property type="entry name" value="Glyco_hydro_27"/>
</dbReference>
<evidence type="ECO:0000256" key="3">
    <source>
        <dbReference type="ARBA" id="ARBA00022801"/>
    </source>
</evidence>
<reference evidence="7 9" key="1">
    <citation type="submission" date="2015-09" db="EMBL/GenBank/DDBJ databases">
        <authorList>
            <consortium name="Pathogen Informatics"/>
        </authorList>
    </citation>
    <scope>NUCLEOTIDE SEQUENCE [LARGE SCALE GENOMIC DNA]</scope>
    <source>
        <strain evidence="7 9">2789STDY5834928</strain>
    </source>
</reference>
<accession>A0A174ZJK7</accession>
<evidence type="ECO:0000313" key="7">
    <source>
        <dbReference type="EMBL" id="CUQ85967.1"/>
    </source>
</evidence>
<evidence type="ECO:0000259" key="6">
    <source>
        <dbReference type="Pfam" id="PF17801"/>
    </source>
</evidence>
<evidence type="ECO:0000256" key="1">
    <source>
        <dbReference type="ARBA" id="ARBA00009743"/>
    </source>
</evidence>
<evidence type="ECO:0000256" key="2">
    <source>
        <dbReference type="ARBA" id="ARBA00022729"/>
    </source>
</evidence>
<dbReference type="InterPro" id="IPR013785">
    <property type="entry name" value="Aldolase_TIM"/>
</dbReference>
<dbReference type="InterPro" id="IPR013780">
    <property type="entry name" value="Glyco_hydro_b"/>
</dbReference>
<dbReference type="SUPFAM" id="SSF51011">
    <property type="entry name" value="Glycosyl hydrolase domain"/>
    <property type="match status" value="1"/>
</dbReference>
<dbReference type="PANTHER" id="PTHR11452:SF75">
    <property type="entry name" value="ALPHA-GALACTOSIDASE MEL1"/>
    <property type="match status" value="1"/>
</dbReference>
<dbReference type="CDD" id="cd14792">
    <property type="entry name" value="GH27"/>
    <property type="match status" value="1"/>
</dbReference>
<name>A0A174ZJK7_9FIRM</name>
<dbReference type="FunFam" id="3.20.20.70:FF:000197">
    <property type="entry name" value="Alpha-galactosidase"/>
    <property type="match status" value="1"/>
</dbReference>
<dbReference type="InterPro" id="IPR041233">
    <property type="entry name" value="Melibiase_C"/>
</dbReference>
<dbReference type="EMBL" id="CZBY01000008">
    <property type="protein sequence ID" value="CUQ85967.1"/>
    <property type="molecule type" value="Genomic_DNA"/>
</dbReference>
<dbReference type="Proteomes" id="UP000095662">
    <property type="component" value="Unassembled WGS sequence"/>
</dbReference>
<dbReference type="OrthoDB" id="9807519at2"/>
<organism evidence="7 9">
    <name type="scientific">[Eubacterium] siraeum</name>
    <dbReference type="NCBI Taxonomy" id="39492"/>
    <lineage>
        <taxon>Bacteria</taxon>
        <taxon>Bacillati</taxon>
        <taxon>Bacillota</taxon>
        <taxon>Clostridia</taxon>
        <taxon>Eubacteriales</taxon>
        <taxon>Oscillospiraceae</taxon>
        <taxon>Oscillospiraceae incertae sedis</taxon>
    </lineage>
</organism>
<dbReference type="Gene3D" id="2.60.40.1180">
    <property type="entry name" value="Golgi alpha-mannosidase II"/>
    <property type="match status" value="1"/>
</dbReference>
<dbReference type="PANTHER" id="PTHR11452">
    <property type="entry name" value="ALPHA-GALACTOSIDASE/ALPHA-N-ACETYLGALACTOSAMINIDASE"/>
    <property type="match status" value="1"/>
</dbReference>
<reference evidence="8" key="2">
    <citation type="submission" date="2023-01" db="EMBL/GenBank/DDBJ databases">
        <title>Human gut microbiome strain richness.</title>
        <authorList>
            <person name="Chen-Liaw A."/>
        </authorList>
    </citation>
    <scope>NUCLEOTIDE SEQUENCE</scope>
    <source>
        <strain evidence="8">1001283st1_G1_1001283B150217_161031</strain>
    </source>
</reference>
<evidence type="ECO:0000256" key="4">
    <source>
        <dbReference type="ARBA" id="ARBA00023295"/>
    </source>
</evidence>